<name>G4TE52_SERID</name>
<comment type="caution">
    <text evidence="1">The sequence shown here is derived from an EMBL/GenBank/DDBJ whole genome shotgun (WGS) entry which is preliminary data.</text>
</comment>
<organism evidence="1 2">
    <name type="scientific">Serendipita indica (strain DSM 11827)</name>
    <name type="common">Root endophyte fungus</name>
    <name type="synonym">Piriformospora indica</name>
    <dbReference type="NCBI Taxonomy" id="1109443"/>
    <lineage>
        <taxon>Eukaryota</taxon>
        <taxon>Fungi</taxon>
        <taxon>Dikarya</taxon>
        <taxon>Basidiomycota</taxon>
        <taxon>Agaricomycotina</taxon>
        <taxon>Agaricomycetes</taxon>
        <taxon>Sebacinales</taxon>
        <taxon>Serendipitaceae</taxon>
        <taxon>Serendipita</taxon>
    </lineage>
</organism>
<dbReference type="EMBL" id="CAFZ01000058">
    <property type="protein sequence ID" value="CCA69584.1"/>
    <property type="molecule type" value="Genomic_DNA"/>
</dbReference>
<gene>
    <name evidence="1" type="ORF">PIIN_03523</name>
</gene>
<proteinExistence type="predicted"/>
<dbReference type="InParanoid" id="G4TE52"/>
<dbReference type="AlphaFoldDB" id="G4TE52"/>
<accession>G4TE52</accession>
<sequence length="627" mass="72388">MSDTFDIDAKIEPDAEDFHAILGLQIELSKPSTISLSYSYGSGFIHQALPLLLPSIDRIEDLAIYSWNHTIIDPLLGKYGFASLRRITVWGRRINEMLLFLSAYLLNNNLTLPVTKEWLSYDCFSFVVQDGEIKQLRFVLSEDTLHWLDNIPFVEDLAMKPYYAPADIQRFLEGLSRAPRRHKHLNLVDIPWSIVKRLTAQCSIYLETLELTIEMKRISILFQALDELPILNLLDATVIQDTEYNYFNIEEATMLPHPRVKRLGIQFNSQGWPSVATASDLTPLVQSFFTKVPKIERVYIYGHVSEALDPTIVSSLSCLRSLSLHRLEFVGRQDHRRYHIQSSSITYINMDGEIGMLHSLSSNSATCFSFRFRDREATHDDELHRSITMISDEHWKSLTHLGITGSYYDSPLQFVHLQLSKLCSLSITHISMAATIYYRLAQRPNELPVLRELNSCIIPEWDIFVIMLQRRMRAQNEGVLQLQSMRFSTGLPRHIHNLLIRYMKGYLVKWPNYHELSIYTSIESVLDLSISGCMACHLNRVYCSSPVIPADKEKGRVSLLQASIMSLDPYPTSVDEILATWEIRFSKMHSLLWISKLRRKECFCASLEITQDTPLLEDDSDRYLDMY</sequence>
<evidence type="ECO:0000313" key="1">
    <source>
        <dbReference type="EMBL" id="CCA69584.1"/>
    </source>
</evidence>
<reference evidence="1 2" key="1">
    <citation type="journal article" date="2011" name="PLoS Pathog.">
        <title>Endophytic Life Strategies Decoded by Genome and Transcriptome Analyses of the Mutualistic Root Symbiont Piriformospora indica.</title>
        <authorList>
            <person name="Zuccaro A."/>
            <person name="Lahrmann U."/>
            <person name="Guldener U."/>
            <person name="Langen G."/>
            <person name="Pfiffi S."/>
            <person name="Biedenkopf D."/>
            <person name="Wong P."/>
            <person name="Samans B."/>
            <person name="Grimm C."/>
            <person name="Basiewicz M."/>
            <person name="Murat C."/>
            <person name="Martin F."/>
            <person name="Kogel K.H."/>
        </authorList>
    </citation>
    <scope>NUCLEOTIDE SEQUENCE [LARGE SCALE GENOMIC DNA]</scope>
    <source>
        <strain evidence="1 2">DSM 11827</strain>
    </source>
</reference>
<evidence type="ECO:0000313" key="2">
    <source>
        <dbReference type="Proteomes" id="UP000007148"/>
    </source>
</evidence>
<protein>
    <submittedName>
        <fullName evidence="1">Uncharacterized protein</fullName>
    </submittedName>
</protein>
<keyword evidence="2" id="KW-1185">Reference proteome</keyword>
<dbReference type="HOGENOM" id="CLU_015287_1_0_1"/>
<dbReference type="Proteomes" id="UP000007148">
    <property type="component" value="Unassembled WGS sequence"/>
</dbReference>